<proteinExistence type="predicted"/>
<organism evidence="1">
    <name type="scientific">Anguilla anguilla</name>
    <name type="common">European freshwater eel</name>
    <name type="synonym">Muraena anguilla</name>
    <dbReference type="NCBI Taxonomy" id="7936"/>
    <lineage>
        <taxon>Eukaryota</taxon>
        <taxon>Metazoa</taxon>
        <taxon>Chordata</taxon>
        <taxon>Craniata</taxon>
        <taxon>Vertebrata</taxon>
        <taxon>Euteleostomi</taxon>
        <taxon>Actinopterygii</taxon>
        <taxon>Neopterygii</taxon>
        <taxon>Teleostei</taxon>
        <taxon>Anguilliformes</taxon>
        <taxon>Anguillidae</taxon>
        <taxon>Anguilla</taxon>
    </lineage>
</organism>
<accession>A0A0E9REZ0</accession>
<sequence>MRLFSLPTRGEKDSGFDIWLISVPWNFCPAITTKLN</sequence>
<dbReference type="AlphaFoldDB" id="A0A0E9REZ0"/>
<evidence type="ECO:0000313" key="1">
    <source>
        <dbReference type="EMBL" id="JAH27721.1"/>
    </source>
</evidence>
<protein>
    <submittedName>
        <fullName evidence="1">Uncharacterized protein</fullName>
    </submittedName>
</protein>
<reference evidence="1" key="2">
    <citation type="journal article" date="2015" name="Fish Shellfish Immunol.">
        <title>Early steps in the European eel (Anguilla anguilla)-Vibrio vulnificus interaction in the gills: Role of the RtxA13 toxin.</title>
        <authorList>
            <person name="Callol A."/>
            <person name="Pajuelo D."/>
            <person name="Ebbesson L."/>
            <person name="Teles M."/>
            <person name="MacKenzie S."/>
            <person name="Amaro C."/>
        </authorList>
    </citation>
    <scope>NUCLEOTIDE SEQUENCE</scope>
</reference>
<reference evidence="1" key="1">
    <citation type="submission" date="2014-11" db="EMBL/GenBank/DDBJ databases">
        <authorList>
            <person name="Amaro Gonzalez C."/>
        </authorList>
    </citation>
    <scope>NUCLEOTIDE SEQUENCE</scope>
</reference>
<dbReference type="EMBL" id="GBXM01080856">
    <property type="protein sequence ID" value="JAH27721.1"/>
    <property type="molecule type" value="Transcribed_RNA"/>
</dbReference>
<name>A0A0E9REZ0_ANGAN</name>